<proteinExistence type="inferred from homology"/>
<dbReference type="Proteomes" id="UP000260943">
    <property type="component" value="Unassembled WGS sequence"/>
</dbReference>
<dbReference type="GO" id="GO:0071555">
    <property type="term" value="P:cell wall organization"/>
    <property type="evidence" value="ECO:0007669"/>
    <property type="project" value="TreeGrafter"/>
</dbReference>
<accession>A0A3E4QTV2</accession>
<dbReference type="SUPFAM" id="SSF56519">
    <property type="entry name" value="Penicillin binding protein dimerisation domain"/>
    <property type="match status" value="1"/>
</dbReference>
<dbReference type="Gene3D" id="3.40.710.10">
    <property type="entry name" value="DD-peptidase/beta-lactamase superfamily"/>
    <property type="match status" value="1"/>
</dbReference>
<dbReference type="InterPro" id="IPR001460">
    <property type="entry name" value="PCN-bd_Tpept"/>
</dbReference>
<dbReference type="PANTHER" id="PTHR30627:SF1">
    <property type="entry name" value="PEPTIDOGLYCAN D,D-TRANSPEPTIDASE FTSI"/>
    <property type="match status" value="1"/>
</dbReference>
<dbReference type="GO" id="GO:0005886">
    <property type="term" value="C:plasma membrane"/>
    <property type="evidence" value="ECO:0007669"/>
    <property type="project" value="TreeGrafter"/>
</dbReference>
<dbReference type="AlphaFoldDB" id="A0A3E4QTV2"/>
<feature type="domain" description="Penicillin-binding protein dimerisation" evidence="5">
    <location>
        <begin position="39"/>
        <end position="181"/>
    </location>
</feature>
<dbReference type="InterPro" id="IPR012338">
    <property type="entry name" value="Beta-lactam/transpept-like"/>
</dbReference>
<evidence type="ECO:0000259" key="4">
    <source>
        <dbReference type="Pfam" id="PF00905"/>
    </source>
</evidence>
<evidence type="ECO:0000313" key="6">
    <source>
        <dbReference type="EMBL" id="RGL10649.1"/>
    </source>
</evidence>
<evidence type="ECO:0000313" key="7">
    <source>
        <dbReference type="Proteomes" id="UP000260943"/>
    </source>
</evidence>
<reference evidence="6 7" key="1">
    <citation type="submission" date="2018-08" db="EMBL/GenBank/DDBJ databases">
        <title>A genome reference for cultivated species of the human gut microbiota.</title>
        <authorList>
            <person name="Zou Y."/>
            <person name="Xue W."/>
            <person name="Luo G."/>
        </authorList>
    </citation>
    <scope>NUCLEOTIDE SEQUENCE [LARGE SCALE GENOMIC DNA]</scope>
    <source>
        <strain evidence="6 7">TF08-14</strain>
    </source>
</reference>
<dbReference type="Gene3D" id="3.30.450.330">
    <property type="match status" value="1"/>
</dbReference>
<dbReference type="Gene3D" id="3.90.1310.10">
    <property type="entry name" value="Penicillin-binding protein 2a (Domain 2)"/>
    <property type="match status" value="1"/>
</dbReference>
<dbReference type="Pfam" id="PF00905">
    <property type="entry name" value="Transpeptidase"/>
    <property type="match status" value="1"/>
</dbReference>
<sequence length="538" mass="57970">MGAGALLCGAKLLDYQVFNADEYRQQADYRRLSHQTLFAKRGTVYDRNGNVLASSVECQNVYVNPQLIESKRKAVNALVDILGVDAAEVRDILDRDTTFAYVKRQVDQEDADLLAEKDIAGIEFEPTIKRVYPYGSMASQVLGVVNVDNEGISGLEGYYNDDLMGENGSIVRERARDGSYIAGGAYEKVPAQDGTDMVLTIDANIQRAAEDAMKEAVTSSGANYGSAVVCDPTTGEILAACSYPTYDQSNLAEARTEDMNLRVVTDAYEPGSVFKALVCGMAIDMDKVTPDTEFSVPASVEVGSDHVYDVDKRDYTMTMSVREIMRRSSNTGMVLVGRKVGEDNFAKYLKKYGLGTKSGIDFPGESTGIIRDRSEYDGSSLGSMSFGQGIAVSPIELLRAMTGIANKGVMVTPHFLKSKKGEEIDWASKDKRAISEEAAEQVVSMMETVVAEGTGAGAQIEGYNIAGKTGTAERAGEGGGYQENNNMASFLGFVSPKHPKAMVYITLDGTAYTSSVATPPFKTIMQATIDALGIKAGE</sequence>
<keyword evidence="3" id="KW-0472">Membrane</keyword>
<dbReference type="PANTHER" id="PTHR30627">
    <property type="entry name" value="PEPTIDOGLYCAN D,D-TRANSPEPTIDASE"/>
    <property type="match status" value="1"/>
</dbReference>
<comment type="similarity">
    <text evidence="2">Belongs to the transpeptidase family.</text>
</comment>
<name>A0A3E4QTV2_9ACTN</name>
<dbReference type="InterPro" id="IPR036138">
    <property type="entry name" value="PBP_dimer_sf"/>
</dbReference>
<organism evidence="6 7">
    <name type="scientific">Collinsella tanakaei</name>
    <dbReference type="NCBI Taxonomy" id="626935"/>
    <lineage>
        <taxon>Bacteria</taxon>
        <taxon>Bacillati</taxon>
        <taxon>Actinomycetota</taxon>
        <taxon>Coriobacteriia</taxon>
        <taxon>Coriobacteriales</taxon>
        <taxon>Coriobacteriaceae</taxon>
        <taxon>Collinsella</taxon>
    </lineage>
</organism>
<evidence type="ECO:0000256" key="1">
    <source>
        <dbReference type="ARBA" id="ARBA00004370"/>
    </source>
</evidence>
<dbReference type="GO" id="GO:0008658">
    <property type="term" value="F:penicillin binding"/>
    <property type="evidence" value="ECO:0007669"/>
    <property type="project" value="InterPro"/>
</dbReference>
<gene>
    <name evidence="6" type="ORF">DXC81_04005</name>
</gene>
<dbReference type="EMBL" id="QSRJ01000004">
    <property type="protein sequence ID" value="RGL10649.1"/>
    <property type="molecule type" value="Genomic_DNA"/>
</dbReference>
<evidence type="ECO:0000259" key="5">
    <source>
        <dbReference type="Pfam" id="PF03717"/>
    </source>
</evidence>
<evidence type="ECO:0000256" key="2">
    <source>
        <dbReference type="ARBA" id="ARBA00007171"/>
    </source>
</evidence>
<comment type="caution">
    <text evidence="6">The sequence shown here is derived from an EMBL/GenBank/DDBJ whole genome shotgun (WGS) entry which is preliminary data.</text>
</comment>
<comment type="subcellular location">
    <subcellularLocation>
        <location evidence="1">Membrane</location>
    </subcellularLocation>
</comment>
<evidence type="ECO:0000256" key="3">
    <source>
        <dbReference type="ARBA" id="ARBA00023136"/>
    </source>
</evidence>
<dbReference type="Pfam" id="PF03717">
    <property type="entry name" value="PBP_dimer"/>
    <property type="match status" value="1"/>
</dbReference>
<feature type="domain" description="Penicillin-binding protein transpeptidase" evidence="4">
    <location>
        <begin position="225"/>
        <end position="526"/>
    </location>
</feature>
<dbReference type="SUPFAM" id="SSF56601">
    <property type="entry name" value="beta-lactamase/transpeptidase-like"/>
    <property type="match status" value="1"/>
</dbReference>
<dbReference type="Gene3D" id="1.10.150.770">
    <property type="match status" value="1"/>
</dbReference>
<dbReference type="InterPro" id="IPR050515">
    <property type="entry name" value="Beta-lactam/transpept"/>
</dbReference>
<protein>
    <submittedName>
        <fullName evidence="6">Penicillin-binding protein 2</fullName>
    </submittedName>
</protein>
<dbReference type="InterPro" id="IPR005311">
    <property type="entry name" value="PBP_dimer"/>
</dbReference>